<dbReference type="RefSeq" id="WP_394473073.1">
    <property type="nucleotide sequence ID" value="NZ_JBIGHY010000015.1"/>
</dbReference>
<dbReference type="EMBL" id="JBIGHY010000015">
    <property type="protein sequence ID" value="MFG6417014.1"/>
    <property type="molecule type" value="Genomic_DNA"/>
</dbReference>
<evidence type="ECO:0008006" key="4">
    <source>
        <dbReference type="Google" id="ProtNLM"/>
    </source>
</evidence>
<evidence type="ECO:0000256" key="1">
    <source>
        <dbReference type="SAM" id="Phobius"/>
    </source>
</evidence>
<evidence type="ECO:0000313" key="3">
    <source>
        <dbReference type="Proteomes" id="UP001606300"/>
    </source>
</evidence>
<accession>A0ABW7EU25</accession>
<feature type="transmembrane region" description="Helical" evidence="1">
    <location>
        <begin position="16"/>
        <end position="34"/>
    </location>
</feature>
<keyword evidence="1" id="KW-1133">Transmembrane helix</keyword>
<keyword evidence="3" id="KW-1185">Reference proteome</keyword>
<comment type="caution">
    <text evidence="2">The sequence shown here is derived from an EMBL/GenBank/DDBJ whole genome shotgun (WGS) entry which is preliminary data.</text>
</comment>
<proteinExistence type="predicted"/>
<keyword evidence="1" id="KW-0472">Membrane</keyword>
<name>A0ABW7EU25_9BURK</name>
<protein>
    <recommendedName>
        <fullName evidence="4">TM2 domain-containing protein</fullName>
    </recommendedName>
</protein>
<organism evidence="2 3">
    <name type="scientific">Pelomonas dachongensis</name>
    <dbReference type="NCBI Taxonomy" id="3299029"/>
    <lineage>
        <taxon>Bacteria</taxon>
        <taxon>Pseudomonadati</taxon>
        <taxon>Pseudomonadota</taxon>
        <taxon>Betaproteobacteria</taxon>
        <taxon>Burkholderiales</taxon>
        <taxon>Sphaerotilaceae</taxon>
        <taxon>Roseateles</taxon>
    </lineage>
</organism>
<gene>
    <name evidence="2" type="ORF">ACG02S_24265</name>
</gene>
<reference evidence="2 3" key="1">
    <citation type="submission" date="2024-09" db="EMBL/GenBank/DDBJ databases">
        <title>Novel species of the genus Pelomonas and Roseateles isolated from streams.</title>
        <authorList>
            <person name="Lu H."/>
        </authorList>
    </citation>
    <scope>NUCLEOTIDE SEQUENCE [LARGE SCALE GENOMIC DNA]</scope>
    <source>
        <strain evidence="2 3">DC23W</strain>
    </source>
</reference>
<dbReference type="Proteomes" id="UP001606300">
    <property type="component" value="Unassembled WGS sequence"/>
</dbReference>
<keyword evidence="1" id="KW-0812">Transmembrane</keyword>
<evidence type="ECO:0000313" key="2">
    <source>
        <dbReference type="EMBL" id="MFG6417014.1"/>
    </source>
</evidence>
<feature type="transmembrane region" description="Helical" evidence="1">
    <location>
        <begin position="40"/>
        <end position="69"/>
    </location>
</feature>
<sequence>MSDAPILLRVEAQRKLGWVAALFNLFLPGAGYLYCGRWFLGLVAFTIWGAICVATQGALWLPIALLLFVDGFRCVAKYNKRVINEVLADEAARIKRAAQDARSE</sequence>